<accession>A0A9P7DZF7</accession>
<dbReference type="Proteomes" id="UP000807769">
    <property type="component" value="Unassembled WGS sequence"/>
</dbReference>
<dbReference type="EMBL" id="JABBWG010000046">
    <property type="protein sequence ID" value="KAG1807026.1"/>
    <property type="molecule type" value="Genomic_DNA"/>
</dbReference>
<name>A0A9P7DZF7_9AGAM</name>
<gene>
    <name evidence="1" type="ORF">BJ212DRAFT_779264</name>
</gene>
<keyword evidence="2" id="KW-1185">Reference proteome</keyword>
<dbReference type="AlphaFoldDB" id="A0A9P7DZF7"/>
<proteinExistence type="predicted"/>
<protein>
    <submittedName>
        <fullName evidence="1">Uncharacterized protein</fullName>
    </submittedName>
</protein>
<dbReference type="RefSeq" id="XP_041187792.1">
    <property type="nucleotide sequence ID" value="XM_041344057.1"/>
</dbReference>
<reference evidence="1" key="1">
    <citation type="journal article" date="2020" name="New Phytol.">
        <title>Comparative genomics reveals dynamic genome evolution in host specialist ectomycorrhizal fungi.</title>
        <authorList>
            <person name="Lofgren L.A."/>
            <person name="Nguyen N.H."/>
            <person name="Vilgalys R."/>
            <person name="Ruytinx J."/>
            <person name="Liao H.L."/>
            <person name="Branco S."/>
            <person name="Kuo A."/>
            <person name="LaButti K."/>
            <person name="Lipzen A."/>
            <person name="Andreopoulos W."/>
            <person name="Pangilinan J."/>
            <person name="Riley R."/>
            <person name="Hundley H."/>
            <person name="Na H."/>
            <person name="Barry K."/>
            <person name="Grigoriev I.V."/>
            <person name="Stajich J.E."/>
            <person name="Kennedy P.G."/>
        </authorList>
    </citation>
    <scope>NUCLEOTIDE SEQUENCE</scope>
    <source>
        <strain evidence="1">MN1</strain>
    </source>
</reference>
<evidence type="ECO:0000313" key="2">
    <source>
        <dbReference type="Proteomes" id="UP000807769"/>
    </source>
</evidence>
<evidence type="ECO:0000313" key="1">
    <source>
        <dbReference type="EMBL" id="KAG1807026.1"/>
    </source>
</evidence>
<organism evidence="1 2">
    <name type="scientific">Suillus subaureus</name>
    <dbReference type="NCBI Taxonomy" id="48587"/>
    <lineage>
        <taxon>Eukaryota</taxon>
        <taxon>Fungi</taxon>
        <taxon>Dikarya</taxon>
        <taxon>Basidiomycota</taxon>
        <taxon>Agaricomycotina</taxon>
        <taxon>Agaricomycetes</taxon>
        <taxon>Agaricomycetidae</taxon>
        <taxon>Boletales</taxon>
        <taxon>Suillineae</taxon>
        <taxon>Suillaceae</taxon>
        <taxon>Suillus</taxon>
    </lineage>
</organism>
<comment type="caution">
    <text evidence="1">The sequence shown here is derived from an EMBL/GenBank/DDBJ whole genome shotgun (WGS) entry which is preliminary data.</text>
</comment>
<dbReference type="GeneID" id="64638073"/>
<sequence length="53" mass="5913">MGCSSVRRFHVQRSVAVQISPGPSLSALPSRENDIQPLVLFSLERSSNSWWAK</sequence>